<dbReference type="Proteomes" id="UP000616151">
    <property type="component" value="Unassembled WGS sequence"/>
</dbReference>
<evidence type="ECO:0000313" key="2">
    <source>
        <dbReference type="Proteomes" id="UP000616151"/>
    </source>
</evidence>
<evidence type="ECO:0000313" key="1">
    <source>
        <dbReference type="EMBL" id="MBK1867511.1"/>
    </source>
</evidence>
<comment type="caution">
    <text evidence="1">The sequence shown here is derived from an EMBL/GenBank/DDBJ whole genome shotgun (WGS) entry which is preliminary data.</text>
</comment>
<proteinExistence type="predicted"/>
<keyword evidence="2" id="KW-1185">Reference proteome</keyword>
<name>A0ACC5R4C4_9HYPH</name>
<reference evidence="1" key="1">
    <citation type="submission" date="2021-01" db="EMBL/GenBank/DDBJ databases">
        <authorList>
            <person name="Sun Q."/>
        </authorList>
    </citation>
    <scope>NUCLEOTIDE SEQUENCE</scope>
    <source>
        <strain evidence="1">YIM B02566</strain>
    </source>
</reference>
<accession>A0ACC5R4C4</accession>
<sequence>MSLRVTEVLTAADKTAFLRVPRLVFADDPNWVAPLDLERREHLDPKKNPYFQHADVQLFVAYDGDRPVGRISAQHDRLRLEHHHDGRGQFGFIDAFDDARVFTALLGAAEDWLRKRGLQATHGPFNFSINDEMGLLISGFDTPPNMMMGHALPYYARHLEANGYAKIKDVLAYDYEGLIPLPRAMQAMVDKVKASGDLTIRPLSKKHLDRDLAIIIDIFNDAWSENWGFVPMTHEEITALGKNLKMLVGENYISIASYKGTPAAMAITLPNLNDWIRDLDGKLLPLGWAKLVWRLLMKPPRSVRMPLMGVRRRYHNTMIGSALAGAVIDTIRTYHTGRGTKRGELSWILEDNRPMRRIIEALGGTPYKTYRIYEKSLT</sequence>
<protein>
    <submittedName>
        <fullName evidence="1">dATP pyrophosphohydrolase</fullName>
    </submittedName>
</protein>
<organism evidence="1 2">
    <name type="scientific">Taklimakanibacter albus</name>
    <dbReference type="NCBI Taxonomy" id="2800327"/>
    <lineage>
        <taxon>Bacteria</taxon>
        <taxon>Pseudomonadati</taxon>
        <taxon>Pseudomonadota</taxon>
        <taxon>Alphaproteobacteria</taxon>
        <taxon>Hyphomicrobiales</taxon>
        <taxon>Aestuariivirgaceae</taxon>
        <taxon>Taklimakanibacter</taxon>
    </lineage>
</organism>
<gene>
    <name evidence="1" type="ORF">JHL16_14230</name>
</gene>
<dbReference type="EMBL" id="JAENHL010000007">
    <property type="protein sequence ID" value="MBK1867511.1"/>
    <property type="molecule type" value="Genomic_DNA"/>
</dbReference>